<evidence type="ECO:0000256" key="13">
    <source>
        <dbReference type="PIRNR" id="PIRNR001365"/>
    </source>
</evidence>
<dbReference type="NCBIfam" id="TIGR00674">
    <property type="entry name" value="dapA"/>
    <property type="match status" value="1"/>
</dbReference>
<keyword evidence="7 12" id="KW-0220">Diaminopimelate biosynthesis</keyword>
<reference evidence="14 15" key="1">
    <citation type="submission" date="2019-10" db="EMBL/GenBank/DDBJ databases">
        <title>Draft Genome Assembly of Rhodococcus zopfii DSM44189.</title>
        <authorList>
            <person name="Sutton J.M."/>
            <person name="Akob D.M."/>
            <person name="Bushman T.J."/>
        </authorList>
    </citation>
    <scope>NUCLEOTIDE SEQUENCE [LARGE SCALE GENOMIC DNA]</scope>
    <source>
        <strain evidence="14 15">DSM 44189</strain>
    </source>
</reference>
<dbReference type="InterPro" id="IPR002220">
    <property type="entry name" value="DapA-like"/>
</dbReference>
<feature type="active site" description="Schiff-base intermediate with substrate" evidence="12">
    <location>
        <position position="166"/>
    </location>
</feature>
<evidence type="ECO:0000256" key="6">
    <source>
        <dbReference type="ARBA" id="ARBA00022605"/>
    </source>
</evidence>
<keyword evidence="9 12" id="KW-0456">Lyase</keyword>
<evidence type="ECO:0000256" key="4">
    <source>
        <dbReference type="ARBA" id="ARBA00012086"/>
    </source>
</evidence>
<evidence type="ECO:0000256" key="1">
    <source>
        <dbReference type="ARBA" id="ARBA00003294"/>
    </source>
</evidence>
<feature type="binding site" evidence="12">
    <location>
        <position position="209"/>
    </location>
    <ligand>
        <name>pyruvate</name>
        <dbReference type="ChEBI" id="CHEBI:15361"/>
    </ligand>
</feature>
<dbReference type="InterPro" id="IPR013785">
    <property type="entry name" value="Aldolase_TIM"/>
</dbReference>
<dbReference type="EMBL" id="WBMO01000001">
    <property type="protein sequence ID" value="MDV2475873.1"/>
    <property type="molecule type" value="Genomic_DNA"/>
</dbReference>
<dbReference type="HAMAP" id="MF_00418">
    <property type="entry name" value="DapA"/>
    <property type="match status" value="1"/>
</dbReference>
<feature type="active site" description="Proton donor/acceptor" evidence="12">
    <location>
        <position position="138"/>
    </location>
</feature>
<comment type="caution">
    <text evidence="14">The sequence shown here is derived from an EMBL/GenBank/DDBJ whole genome shotgun (WGS) entry which is preliminary data.</text>
</comment>
<sequence length="299" mass="30970">MTFRPSGILVPLVTPFADSGHVEAADLHRLAQTVIDDGAAGLVALGTTAEAATLSPQERRDVVRVCAAVCRERRVPLLVGTGTNDTAGTVRALNEVGEQPDVAGALVVVPYCTRPTEAGVVAHFEYVADRSPVPIVLYNVPYRTGQQLGWESVVRLSEHPRIVGVKQAVGAIDTDTARLLAECPAEFSVLAGEDTLVSPLLAMGAAGAIAATANVCAAEFAGLFRSWSAGRVEQARDLGNRLAAPVSALMSGPNPTVIKAVLHAQGKISSSNVRLPLLPADDAAAIAGVLAHLSAQVGR</sequence>
<dbReference type="EC" id="4.3.3.7" evidence="4 12"/>
<protein>
    <recommendedName>
        <fullName evidence="4 12">4-hydroxy-tetrahydrodipicolinate synthase</fullName>
        <shortName evidence="12">HTPA synthase</shortName>
        <ecNumber evidence="4 12">4.3.3.7</ecNumber>
    </recommendedName>
</protein>
<dbReference type="InterPro" id="IPR020625">
    <property type="entry name" value="Schiff_base-form_aldolases_AS"/>
</dbReference>
<gene>
    <name evidence="12 14" type="primary">dapA</name>
    <name evidence="14" type="ORF">F8M49_11850</name>
</gene>
<dbReference type="Proteomes" id="UP001275440">
    <property type="component" value="Unassembled WGS sequence"/>
</dbReference>
<feature type="site" description="Part of a proton relay during catalysis" evidence="12">
    <location>
        <position position="47"/>
    </location>
</feature>
<dbReference type="SUPFAM" id="SSF51569">
    <property type="entry name" value="Aldolase"/>
    <property type="match status" value="1"/>
</dbReference>
<comment type="subunit">
    <text evidence="12">Homotetramer; dimer of dimers.</text>
</comment>
<comment type="subcellular location">
    <subcellularLocation>
        <location evidence="12">Cytoplasm</location>
    </subcellularLocation>
</comment>
<proteinExistence type="inferred from homology"/>
<dbReference type="Gene3D" id="3.20.20.70">
    <property type="entry name" value="Aldolase class I"/>
    <property type="match status" value="1"/>
</dbReference>
<comment type="caution">
    <text evidence="12">Lacks conserved residue(s) required for the propagation of feature annotation.</text>
</comment>
<comment type="similarity">
    <text evidence="3 12 13">Belongs to the DapA family.</text>
</comment>
<comment type="function">
    <text evidence="1 12">Catalyzes the condensation of (S)-aspartate-beta-semialdehyde [(S)-ASA] and pyruvate to 4-hydroxy-tetrahydrodipicolinate (HTPA).</text>
</comment>
<comment type="caution">
    <text evidence="12">Was originally thought to be a dihydrodipicolinate synthase (DHDPS), catalyzing the condensation of (S)-aspartate-beta-semialdehyde [(S)-ASA] and pyruvate to dihydrodipicolinate (DHDP). However, it was shown in E.coli that the product of the enzymatic reaction is not dihydrodipicolinate but in fact (4S)-4-hydroxy-2,3,4,5-tetrahydro-(2S)-dipicolinic acid (HTPA), and that the consecutive dehydration reaction leading to DHDP is not spontaneous but catalyzed by DapB.</text>
</comment>
<comment type="catalytic activity">
    <reaction evidence="11 12">
        <text>L-aspartate 4-semialdehyde + pyruvate = (2S,4S)-4-hydroxy-2,3,4,5-tetrahydrodipicolinate + H2O + H(+)</text>
        <dbReference type="Rhea" id="RHEA:34171"/>
        <dbReference type="ChEBI" id="CHEBI:15361"/>
        <dbReference type="ChEBI" id="CHEBI:15377"/>
        <dbReference type="ChEBI" id="CHEBI:15378"/>
        <dbReference type="ChEBI" id="CHEBI:67139"/>
        <dbReference type="ChEBI" id="CHEBI:537519"/>
        <dbReference type="EC" id="4.3.3.7"/>
    </reaction>
</comment>
<keyword evidence="6 12" id="KW-0028">Amino-acid biosynthesis</keyword>
<evidence type="ECO:0000313" key="15">
    <source>
        <dbReference type="Proteomes" id="UP001275440"/>
    </source>
</evidence>
<evidence type="ECO:0000256" key="8">
    <source>
        <dbReference type="ARBA" id="ARBA00023154"/>
    </source>
</evidence>
<evidence type="ECO:0000256" key="7">
    <source>
        <dbReference type="ARBA" id="ARBA00022915"/>
    </source>
</evidence>
<evidence type="ECO:0000256" key="10">
    <source>
        <dbReference type="ARBA" id="ARBA00023270"/>
    </source>
</evidence>
<keyword evidence="10 12" id="KW-0704">Schiff base</keyword>
<dbReference type="GO" id="GO:0008840">
    <property type="term" value="F:4-hydroxy-tetrahydrodipicolinate synthase activity"/>
    <property type="evidence" value="ECO:0007669"/>
    <property type="project" value="UniProtKB-EC"/>
</dbReference>
<evidence type="ECO:0000256" key="11">
    <source>
        <dbReference type="ARBA" id="ARBA00047836"/>
    </source>
</evidence>
<dbReference type="PANTHER" id="PTHR12128">
    <property type="entry name" value="DIHYDRODIPICOLINATE SYNTHASE"/>
    <property type="match status" value="1"/>
</dbReference>
<evidence type="ECO:0000256" key="9">
    <source>
        <dbReference type="ARBA" id="ARBA00023239"/>
    </source>
</evidence>
<dbReference type="PRINTS" id="PR00146">
    <property type="entry name" value="DHPICSNTHASE"/>
</dbReference>
<dbReference type="PIRSF" id="PIRSF001365">
    <property type="entry name" value="DHDPS"/>
    <property type="match status" value="1"/>
</dbReference>
<evidence type="ECO:0000256" key="3">
    <source>
        <dbReference type="ARBA" id="ARBA00007592"/>
    </source>
</evidence>
<evidence type="ECO:0000256" key="5">
    <source>
        <dbReference type="ARBA" id="ARBA00022490"/>
    </source>
</evidence>
<evidence type="ECO:0000313" key="14">
    <source>
        <dbReference type="EMBL" id="MDV2475873.1"/>
    </source>
</evidence>
<dbReference type="PANTHER" id="PTHR12128:SF66">
    <property type="entry name" value="4-HYDROXY-2-OXOGLUTARATE ALDOLASE, MITOCHONDRIAL"/>
    <property type="match status" value="1"/>
</dbReference>
<name>A0ABU3WPF6_9NOCA</name>
<dbReference type="Pfam" id="PF00701">
    <property type="entry name" value="DHDPS"/>
    <property type="match status" value="1"/>
</dbReference>
<dbReference type="CDD" id="cd00950">
    <property type="entry name" value="DHDPS"/>
    <property type="match status" value="1"/>
</dbReference>
<feature type="binding site" evidence="12">
    <location>
        <position position="48"/>
    </location>
    <ligand>
        <name>pyruvate</name>
        <dbReference type="ChEBI" id="CHEBI:15361"/>
    </ligand>
</feature>
<comment type="pathway">
    <text evidence="2 12">Amino-acid biosynthesis; L-lysine biosynthesis via DAP pathway; (S)-tetrahydrodipicolinate from L-aspartate: step 3/4.</text>
</comment>
<organism evidence="14 15">
    <name type="scientific">Rhodococcus zopfii</name>
    <dbReference type="NCBI Taxonomy" id="43772"/>
    <lineage>
        <taxon>Bacteria</taxon>
        <taxon>Bacillati</taxon>
        <taxon>Actinomycetota</taxon>
        <taxon>Actinomycetes</taxon>
        <taxon>Mycobacteriales</taxon>
        <taxon>Nocardiaceae</taxon>
        <taxon>Rhodococcus</taxon>
    </lineage>
</organism>
<accession>A0ABU3WPF6</accession>
<dbReference type="InterPro" id="IPR005263">
    <property type="entry name" value="DapA"/>
</dbReference>
<dbReference type="PROSITE" id="PS00666">
    <property type="entry name" value="DHDPS_2"/>
    <property type="match status" value="1"/>
</dbReference>
<keyword evidence="8 12" id="KW-0457">Lysine biosynthesis</keyword>
<keyword evidence="15" id="KW-1185">Reference proteome</keyword>
<keyword evidence="5 12" id="KW-0963">Cytoplasm</keyword>
<evidence type="ECO:0000256" key="2">
    <source>
        <dbReference type="ARBA" id="ARBA00005120"/>
    </source>
</evidence>
<evidence type="ECO:0000256" key="12">
    <source>
        <dbReference type="HAMAP-Rule" id="MF_00418"/>
    </source>
</evidence>
<dbReference type="SMART" id="SM01130">
    <property type="entry name" value="DHDPS"/>
    <property type="match status" value="1"/>
</dbReference>